<evidence type="ECO:0000256" key="7">
    <source>
        <dbReference type="ARBA" id="ARBA00023146"/>
    </source>
</evidence>
<dbReference type="SUPFAM" id="SSF55681">
    <property type="entry name" value="Class II aaRS and biotin synthetases"/>
    <property type="match status" value="1"/>
</dbReference>
<evidence type="ECO:0000313" key="12">
    <source>
        <dbReference type="EMBL" id="OGM78752.1"/>
    </source>
</evidence>
<dbReference type="GO" id="GO:0005737">
    <property type="term" value="C:cytoplasm"/>
    <property type="evidence" value="ECO:0007669"/>
    <property type="project" value="UniProtKB-UniRule"/>
</dbReference>
<feature type="binding site" evidence="10">
    <location>
        <position position="133"/>
    </location>
    <ligand>
        <name>L-histidine</name>
        <dbReference type="ChEBI" id="CHEBI:57595"/>
    </ligand>
</feature>
<dbReference type="InterPro" id="IPR036621">
    <property type="entry name" value="Anticodon-bd_dom_sf"/>
</dbReference>
<dbReference type="Pfam" id="PF13393">
    <property type="entry name" value="tRNA-synt_His"/>
    <property type="match status" value="1"/>
</dbReference>
<dbReference type="PANTHER" id="PTHR11476">
    <property type="entry name" value="HISTIDYL-TRNA SYNTHETASE"/>
    <property type="match status" value="1"/>
</dbReference>
<comment type="similarity">
    <text evidence="1">Belongs to the class-II aminoacyl-tRNA synthetase family.</text>
</comment>
<comment type="catalytic activity">
    <reaction evidence="8">
        <text>tRNA(His) + L-histidine + ATP = L-histidyl-tRNA(His) + AMP + diphosphate + H(+)</text>
        <dbReference type="Rhea" id="RHEA:17313"/>
        <dbReference type="Rhea" id="RHEA-COMP:9665"/>
        <dbReference type="Rhea" id="RHEA-COMP:9689"/>
        <dbReference type="ChEBI" id="CHEBI:15378"/>
        <dbReference type="ChEBI" id="CHEBI:30616"/>
        <dbReference type="ChEBI" id="CHEBI:33019"/>
        <dbReference type="ChEBI" id="CHEBI:57595"/>
        <dbReference type="ChEBI" id="CHEBI:78442"/>
        <dbReference type="ChEBI" id="CHEBI:78527"/>
        <dbReference type="ChEBI" id="CHEBI:456215"/>
        <dbReference type="EC" id="6.1.1.21"/>
    </reaction>
</comment>
<evidence type="ECO:0000256" key="9">
    <source>
        <dbReference type="NCBIfam" id="TIGR00442"/>
    </source>
</evidence>
<dbReference type="GO" id="GO:0004821">
    <property type="term" value="F:histidine-tRNA ligase activity"/>
    <property type="evidence" value="ECO:0007669"/>
    <property type="project" value="UniProtKB-UniRule"/>
</dbReference>
<sequence>MSEEQKVGNFRGTADFLGKQAKLRLEVMLIMRRAFERFGFEPLETPEIELKKVLQGTGGDEAESSKYFKLVKYVDMAEAGLRFDHTVPLARAITMHWNQFITPYKRYAIGPVFRNEGGAGAGRWSRFIQCDFDTVGSASPVVDAEIVAINYSILTELGFGNQFITRLNDRRLLNAMVSAMGITSSSDQVVAILRSWDKLDRTEMRKCRKDLLRSGLCKNDIYYLEDVTRQLVAVCGQPTEQVVAVINSLFPTEDVAKALGDIEVITGYIDSFGVPKSAYQFWPLLSRGLAYYTGPIFETVVNGISGSISGGGRFDKLIANMGGPDMAASGSSFGLERVIAVMEELGISPNLNLASDVFVTLFDLGNQDLCEASFAFATKLRLTGYKVEVYTGDAQSLGKQLNIASRKGIPIVVIIGPEELNSGQVTIKNLKEGAQERLSPDKAVEIINWWLNT</sequence>
<name>A0A1F8CR41_9BACT</name>
<dbReference type="GO" id="GO:0006427">
    <property type="term" value="P:histidyl-tRNA aminoacylation"/>
    <property type="evidence" value="ECO:0007669"/>
    <property type="project" value="UniProtKB-UniRule"/>
</dbReference>
<evidence type="ECO:0000256" key="10">
    <source>
        <dbReference type="PIRSR" id="PIRSR001549-1"/>
    </source>
</evidence>
<evidence type="ECO:0000256" key="8">
    <source>
        <dbReference type="ARBA" id="ARBA00047639"/>
    </source>
</evidence>
<dbReference type="Gene3D" id="3.40.50.800">
    <property type="entry name" value="Anticodon-binding domain"/>
    <property type="match status" value="1"/>
</dbReference>
<dbReference type="STRING" id="1802538.A2382_03690"/>
<dbReference type="PROSITE" id="PS50862">
    <property type="entry name" value="AA_TRNA_LIGASE_II"/>
    <property type="match status" value="1"/>
</dbReference>
<dbReference type="InterPro" id="IPR004516">
    <property type="entry name" value="HisRS/HisZ"/>
</dbReference>
<dbReference type="EMBL" id="MGHY01000029">
    <property type="protein sequence ID" value="OGM78752.1"/>
    <property type="molecule type" value="Genomic_DNA"/>
</dbReference>
<evidence type="ECO:0000313" key="13">
    <source>
        <dbReference type="Proteomes" id="UP000178999"/>
    </source>
</evidence>
<feature type="binding site" evidence="10">
    <location>
        <begin position="84"/>
        <end position="86"/>
    </location>
    <ligand>
        <name>L-histidine</name>
        <dbReference type="ChEBI" id="CHEBI:57595"/>
    </ligand>
</feature>
<proteinExistence type="inferred from homology"/>
<keyword evidence="7" id="KW-0030">Aminoacyl-tRNA synthetase</keyword>
<dbReference type="Pfam" id="PF03129">
    <property type="entry name" value="HGTP_anticodon"/>
    <property type="match status" value="1"/>
</dbReference>
<evidence type="ECO:0000256" key="4">
    <source>
        <dbReference type="ARBA" id="ARBA00022741"/>
    </source>
</evidence>
<dbReference type="PANTHER" id="PTHR11476:SF7">
    <property type="entry name" value="HISTIDINE--TRNA LIGASE"/>
    <property type="match status" value="1"/>
</dbReference>
<dbReference type="CDD" id="cd00773">
    <property type="entry name" value="HisRS-like_core"/>
    <property type="match status" value="1"/>
</dbReference>
<keyword evidence="4" id="KW-0547">Nucleotide-binding</keyword>
<accession>A0A1F8CR41</accession>
<feature type="binding site" evidence="10">
    <location>
        <position position="114"/>
    </location>
    <ligand>
        <name>L-histidine</name>
        <dbReference type="ChEBI" id="CHEBI:57595"/>
    </ligand>
</feature>
<organism evidence="12 13">
    <name type="scientific">Candidatus Woesebacteria bacterium RIFOXYB1_FULL_38_16</name>
    <dbReference type="NCBI Taxonomy" id="1802538"/>
    <lineage>
        <taxon>Bacteria</taxon>
        <taxon>Candidatus Woeseibacteriota</taxon>
    </lineage>
</organism>
<evidence type="ECO:0000256" key="6">
    <source>
        <dbReference type="ARBA" id="ARBA00022917"/>
    </source>
</evidence>
<dbReference type="InterPro" id="IPR015807">
    <property type="entry name" value="His-tRNA-ligase"/>
</dbReference>
<dbReference type="InterPro" id="IPR004154">
    <property type="entry name" value="Anticodon-bd"/>
</dbReference>
<dbReference type="PIRSF" id="PIRSF001549">
    <property type="entry name" value="His-tRNA_synth"/>
    <property type="match status" value="1"/>
</dbReference>
<dbReference type="InterPro" id="IPR006195">
    <property type="entry name" value="aa-tRNA-synth_II"/>
</dbReference>
<keyword evidence="12" id="KW-0436">Ligase</keyword>
<feature type="domain" description="Aminoacyl-transfer RNA synthetases class-II family profile" evidence="11">
    <location>
        <begin position="1"/>
        <end position="342"/>
    </location>
</feature>
<keyword evidence="5" id="KW-0067">ATP-binding</keyword>
<comment type="caution">
    <text evidence="12">The sequence shown here is derived from an EMBL/GenBank/DDBJ whole genome shotgun (WGS) entry which is preliminary data.</text>
</comment>
<dbReference type="Gene3D" id="3.30.930.10">
    <property type="entry name" value="Bira Bifunctional Protein, Domain 2"/>
    <property type="match status" value="1"/>
</dbReference>
<protein>
    <recommendedName>
        <fullName evidence="3 9">Histidine--tRNA ligase</fullName>
        <ecNumber evidence="2 9">6.1.1.21</ecNumber>
    </recommendedName>
</protein>
<evidence type="ECO:0000256" key="5">
    <source>
        <dbReference type="ARBA" id="ARBA00022840"/>
    </source>
</evidence>
<dbReference type="AlphaFoldDB" id="A0A1F8CR41"/>
<keyword evidence="6" id="KW-0648">Protein biosynthesis</keyword>
<feature type="binding site" evidence="10">
    <location>
        <position position="129"/>
    </location>
    <ligand>
        <name>L-histidine</name>
        <dbReference type="ChEBI" id="CHEBI:57595"/>
    </ligand>
</feature>
<dbReference type="Proteomes" id="UP000178999">
    <property type="component" value="Unassembled WGS sequence"/>
</dbReference>
<dbReference type="GO" id="GO:0005524">
    <property type="term" value="F:ATP binding"/>
    <property type="evidence" value="ECO:0007669"/>
    <property type="project" value="UniProtKB-KW"/>
</dbReference>
<dbReference type="SUPFAM" id="SSF52954">
    <property type="entry name" value="Class II aaRS ABD-related"/>
    <property type="match status" value="1"/>
</dbReference>
<dbReference type="NCBIfam" id="TIGR00442">
    <property type="entry name" value="hisS"/>
    <property type="match status" value="1"/>
</dbReference>
<reference evidence="12 13" key="1">
    <citation type="journal article" date="2016" name="Nat. Commun.">
        <title>Thousands of microbial genomes shed light on interconnected biogeochemical processes in an aquifer system.</title>
        <authorList>
            <person name="Anantharaman K."/>
            <person name="Brown C.T."/>
            <person name="Hug L.A."/>
            <person name="Sharon I."/>
            <person name="Castelle C.J."/>
            <person name="Probst A.J."/>
            <person name="Thomas B.C."/>
            <person name="Singh A."/>
            <person name="Wilkins M.J."/>
            <person name="Karaoz U."/>
            <person name="Brodie E.L."/>
            <person name="Williams K.H."/>
            <person name="Hubbard S.S."/>
            <person name="Banfield J.F."/>
        </authorList>
    </citation>
    <scope>NUCLEOTIDE SEQUENCE [LARGE SCALE GENOMIC DNA]</scope>
</reference>
<feature type="binding site" evidence="10">
    <location>
        <begin position="291"/>
        <end position="292"/>
    </location>
    <ligand>
        <name>L-histidine</name>
        <dbReference type="ChEBI" id="CHEBI:57595"/>
    </ligand>
</feature>
<evidence type="ECO:0000256" key="2">
    <source>
        <dbReference type="ARBA" id="ARBA00012815"/>
    </source>
</evidence>
<evidence type="ECO:0000256" key="1">
    <source>
        <dbReference type="ARBA" id="ARBA00008226"/>
    </source>
</evidence>
<dbReference type="InterPro" id="IPR041715">
    <property type="entry name" value="HisRS-like_core"/>
</dbReference>
<gene>
    <name evidence="12" type="ORF">A2382_03690</name>
</gene>
<evidence type="ECO:0000259" key="11">
    <source>
        <dbReference type="PROSITE" id="PS50862"/>
    </source>
</evidence>
<dbReference type="EC" id="6.1.1.21" evidence="2 9"/>
<feature type="binding site" evidence="10">
    <location>
        <position position="287"/>
    </location>
    <ligand>
        <name>L-histidine</name>
        <dbReference type="ChEBI" id="CHEBI:57595"/>
    </ligand>
</feature>
<evidence type="ECO:0000256" key="3">
    <source>
        <dbReference type="ARBA" id="ARBA00017399"/>
    </source>
</evidence>
<dbReference type="InterPro" id="IPR045864">
    <property type="entry name" value="aa-tRNA-synth_II/BPL/LPL"/>
</dbReference>